<dbReference type="EMBL" id="BAABRN010000025">
    <property type="protein sequence ID" value="GAA5502572.1"/>
    <property type="molecule type" value="Genomic_DNA"/>
</dbReference>
<accession>A0ABP9VBE6</accession>
<evidence type="ECO:0000313" key="2">
    <source>
        <dbReference type="Proteomes" id="UP001458946"/>
    </source>
</evidence>
<dbReference type="RefSeq" id="WP_353542539.1">
    <property type="nucleotide sequence ID" value="NZ_BAABRN010000025.1"/>
</dbReference>
<organism evidence="1 2">
    <name type="scientific">Deinococcus xinjiangensis</name>
    <dbReference type="NCBI Taxonomy" id="457454"/>
    <lineage>
        <taxon>Bacteria</taxon>
        <taxon>Thermotogati</taxon>
        <taxon>Deinococcota</taxon>
        <taxon>Deinococci</taxon>
        <taxon>Deinococcales</taxon>
        <taxon>Deinococcaceae</taxon>
        <taxon>Deinococcus</taxon>
    </lineage>
</organism>
<keyword evidence="2" id="KW-1185">Reference proteome</keyword>
<name>A0ABP9VBE6_9DEIO</name>
<reference evidence="1 2" key="1">
    <citation type="submission" date="2024-02" db="EMBL/GenBank/DDBJ databases">
        <title>Deinococcus xinjiangensis NBRC 107630.</title>
        <authorList>
            <person name="Ichikawa N."/>
            <person name="Katano-Makiyama Y."/>
            <person name="Hidaka K."/>
        </authorList>
    </citation>
    <scope>NUCLEOTIDE SEQUENCE [LARGE SCALE GENOMIC DNA]</scope>
    <source>
        <strain evidence="1 2">NBRC 107630</strain>
    </source>
</reference>
<comment type="caution">
    <text evidence="1">The sequence shown here is derived from an EMBL/GenBank/DDBJ whole genome shotgun (WGS) entry which is preliminary data.</text>
</comment>
<proteinExistence type="predicted"/>
<protein>
    <submittedName>
        <fullName evidence="1">Uncharacterized protein</fullName>
    </submittedName>
</protein>
<dbReference type="Proteomes" id="UP001458946">
    <property type="component" value="Unassembled WGS sequence"/>
</dbReference>
<sequence length="81" mass="9378">MTSLSWRTLESRVPFDELPALHRRFLVWRGVEGVEEMPLRRVQQRTEAELNKMAMAGEIQKTAEDWLLTADVWEALGIALP</sequence>
<gene>
    <name evidence="1" type="ORF">Dxin01_02316</name>
</gene>
<evidence type="ECO:0000313" key="1">
    <source>
        <dbReference type="EMBL" id="GAA5502572.1"/>
    </source>
</evidence>